<comment type="caution">
    <text evidence="7">The sequence shown here is derived from an EMBL/GenBank/DDBJ whole genome shotgun (WGS) entry which is preliminary data.</text>
</comment>
<accession>A0A9W6IQB3</accession>
<dbReference type="PANTHER" id="PTHR43646">
    <property type="entry name" value="GLYCOSYLTRANSFERASE"/>
    <property type="match status" value="1"/>
</dbReference>
<evidence type="ECO:0000313" key="9">
    <source>
        <dbReference type="Proteomes" id="UP000758856"/>
    </source>
</evidence>
<keyword evidence="9" id="KW-1185">Reference proteome</keyword>
<dbReference type="RefSeq" id="WP_204949939.1">
    <property type="nucleotide sequence ID" value="NZ_BSFF01000001.1"/>
</dbReference>
<dbReference type="Proteomes" id="UP001143400">
    <property type="component" value="Unassembled WGS sequence"/>
</dbReference>
<evidence type="ECO:0000259" key="6">
    <source>
        <dbReference type="Pfam" id="PF00535"/>
    </source>
</evidence>
<dbReference type="Pfam" id="PF00535">
    <property type="entry name" value="Glycos_transf_2"/>
    <property type="match status" value="1"/>
</dbReference>
<keyword evidence="5" id="KW-0472">Membrane</keyword>
<dbReference type="AlphaFoldDB" id="A0A9W6IQB3"/>
<keyword evidence="3" id="KW-0328">Glycosyltransferase</keyword>
<evidence type="ECO:0000256" key="2">
    <source>
        <dbReference type="ARBA" id="ARBA00022475"/>
    </source>
</evidence>
<reference evidence="7" key="3">
    <citation type="submission" date="2023-01" db="EMBL/GenBank/DDBJ databases">
        <authorList>
            <person name="Sun Q."/>
            <person name="Evtushenko L."/>
        </authorList>
    </citation>
    <scope>NUCLEOTIDE SEQUENCE</scope>
    <source>
        <strain evidence="7">VKM B-1606</strain>
    </source>
</reference>
<feature type="domain" description="Glycosyltransferase 2-like" evidence="6">
    <location>
        <begin position="13"/>
        <end position="187"/>
    </location>
</feature>
<dbReference type="InterPro" id="IPR029044">
    <property type="entry name" value="Nucleotide-diphossugar_trans"/>
</dbReference>
<protein>
    <recommendedName>
        <fullName evidence="6">Glycosyltransferase 2-like domain-containing protein</fullName>
    </recommendedName>
</protein>
<dbReference type="InterPro" id="IPR001173">
    <property type="entry name" value="Glyco_trans_2-like"/>
</dbReference>
<evidence type="ECO:0000256" key="5">
    <source>
        <dbReference type="ARBA" id="ARBA00023136"/>
    </source>
</evidence>
<dbReference type="Proteomes" id="UP000758856">
    <property type="component" value="Unassembled WGS sequence"/>
</dbReference>
<organism evidence="7 10">
    <name type="scientific">Methylopila capsulata</name>
    <dbReference type="NCBI Taxonomy" id="61654"/>
    <lineage>
        <taxon>Bacteria</taxon>
        <taxon>Pseudomonadati</taxon>
        <taxon>Pseudomonadota</taxon>
        <taxon>Alphaproteobacteria</taxon>
        <taxon>Hyphomicrobiales</taxon>
        <taxon>Methylopilaceae</taxon>
        <taxon>Methylopila</taxon>
    </lineage>
</organism>
<dbReference type="CDD" id="cd00761">
    <property type="entry name" value="Glyco_tranf_GTA_type"/>
    <property type="match status" value="1"/>
</dbReference>
<sequence length="317" mass="33948">MTARRPDPRRLVVCVPARDEADRLPRLIAALASQDWPAPLPVVVALNNTTDASREVLDELSARYAGKLVLHVDEAVFPPDLAHAGSARRRAMDLALDLLGGDGGGILLTTDADACPPPHWVSANVAAIERGVDLVGGALVLDEAEPAPALVRRRWSALAAYWAEVRRIEDELDPRPWDLPPRHGDNTGGSLAVTAAAYRAAGGVPLRPTGEDWAFVMAAQATGARLAHPRDVWVRVSPRTAGRASGGMAAAMARLGDPTSDAMLLPSFDLWRERALWRRDLRRRAGGDALVATLEPELPLMPCAFRLDAPAPTEVAA</sequence>
<reference evidence="8 9" key="2">
    <citation type="submission" date="2021-01" db="EMBL/GenBank/DDBJ databases">
        <title>Genomic Encyclopedia of Type Strains, Phase IV (KMG-IV): sequencing the most valuable type-strain genomes for metagenomic binning, comparative biology and taxonomic classification.</title>
        <authorList>
            <person name="Goeker M."/>
        </authorList>
    </citation>
    <scope>NUCLEOTIDE SEQUENCE [LARGE SCALE GENOMIC DNA]</scope>
    <source>
        <strain evidence="8 9">DSM 6130</strain>
    </source>
</reference>
<dbReference type="SUPFAM" id="SSF53448">
    <property type="entry name" value="Nucleotide-diphospho-sugar transferases"/>
    <property type="match status" value="1"/>
</dbReference>
<dbReference type="PANTHER" id="PTHR43646:SF2">
    <property type="entry name" value="GLYCOSYLTRANSFERASE 2-LIKE DOMAIN-CONTAINING PROTEIN"/>
    <property type="match status" value="1"/>
</dbReference>
<keyword evidence="2" id="KW-1003">Cell membrane</keyword>
<evidence type="ECO:0000256" key="4">
    <source>
        <dbReference type="ARBA" id="ARBA00022679"/>
    </source>
</evidence>
<proteinExistence type="predicted"/>
<name>A0A9W6IQB3_9HYPH</name>
<dbReference type="GO" id="GO:0005886">
    <property type="term" value="C:plasma membrane"/>
    <property type="evidence" value="ECO:0007669"/>
    <property type="project" value="UniProtKB-SubCell"/>
</dbReference>
<dbReference type="EMBL" id="JAFBCY010000002">
    <property type="protein sequence ID" value="MBM7851514.1"/>
    <property type="molecule type" value="Genomic_DNA"/>
</dbReference>
<evidence type="ECO:0000313" key="7">
    <source>
        <dbReference type="EMBL" id="GLK54572.1"/>
    </source>
</evidence>
<dbReference type="GO" id="GO:0016757">
    <property type="term" value="F:glycosyltransferase activity"/>
    <property type="evidence" value="ECO:0007669"/>
    <property type="project" value="UniProtKB-KW"/>
</dbReference>
<keyword evidence="4" id="KW-0808">Transferase</keyword>
<gene>
    <name evidence="7" type="ORF">GCM10008170_05910</name>
    <name evidence="8" type="ORF">JOD31_001739</name>
</gene>
<evidence type="ECO:0000313" key="8">
    <source>
        <dbReference type="EMBL" id="MBM7851514.1"/>
    </source>
</evidence>
<evidence type="ECO:0000313" key="10">
    <source>
        <dbReference type="Proteomes" id="UP001143400"/>
    </source>
</evidence>
<evidence type="ECO:0000256" key="3">
    <source>
        <dbReference type="ARBA" id="ARBA00022676"/>
    </source>
</evidence>
<reference evidence="7" key="1">
    <citation type="journal article" date="2014" name="Int. J. Syst. Evol. Microbiol.">
        <title>Complete genome sequence of Corynebacterium casei LMG S-19264T (=DSM 44701T), isolated from a smear-ripened cheese.</title>
        <authorList>
            <consortium name="US DOE Joint Genome Institute (JGI-PGF)"/>
            <person name="Walter F."/>
            <person name="Albersmeier A."/>
            <person name="Kalinowski J."/>
            <person name="Ruckert C."/>
        </authorList>
    </citation>
    <scope>NUCLEOTIDE SEQUENCE</scope>
    <source>
        <strain evidence="7">VKM B-1606</strain>
    </source>
</reference>
<dbReference type="EMBL" id="BSFF01000001">
    <property type="protein sequence ID" value="GLK54572.1"/>
    <property type="molecule type" value="Genomic_DNA"/>
</dbReference>
<dbReference type="Gene3D" id="3.90.550.10">
    <property type="entry name" value="Spore Coat Polysaccharide Biosynthesis Protein SpsA, Chain A"/>
    <property type="match status" value="1"/>
</dbReference>
<comment type="subcellular location">
    <subcellularLocation>
        <location evidence="1">Cell membrane</location>
    </subcellularLocation>
</comment>
<evidence type="ECO:0000256" key="1">
    <source>
        <dbReference type="ARBA" id="ARBA00004236"/>
    </source>
</evidence>